<evidence type="ECO:0000313" key="2">
    <source>
        <dbReference type="Proteomes" id="UP000265964"/>
    </source>
</evidence>
<dbReference type="EMBL" id="NRJF01000113">
    <property type="protein sequence ID" value="RIY35008.1"/>
    <property type="molecule type" value="Genomic_DNA"/>
</dbReference>
<dbReference type="AlphaFoldDB" id="A0A3A1YCU6"/>
<dbReference type="Proteomes" id="UP000265964">
    <property type="component" value="Unassembled WGS sequence"/>
</dbReference>
<gene>
    <name evidence="1" type="ORF">CKF59_04315</name>
</gene>
<reference evidence="1 2" key="1">
    <citation type="submission" date="2017-08" db="EMBL/GenBank/DDBJ databases">
        <title>Reclassification of Bisgaard taxon 37 and 44.</title>
        <authorList>
            <person name="Christensen H."/>
        </authorList>
    </citation>
    <scope>NUCLEOTIDE SEQUENCE [LARGE SCALE GENOMIC DNA]</scope>
    <source>
        <strain evidence="1 2">EEAB3T1</strain>
    </source>
</reference>
<accession>A0A3A1YCU6</accession>
<sequence>MKRNLVDIPPKQIKLLKAKNSTYVYRRGKSYRDAEGKVKRETDICIGKYDPVQHKLIPNKNYYQLYNLEMPVENLEFEYTLL</sequence>
<name>A0A3A1YCU6_9GAMM</name>
<protein>
    <submittedName>
        <fullName evidence="1">Uncharacterized protein</fullName>
    </submittedName>
</protein>
<proteinExistence type="predicted"/>
<evidence type="ECO:0000313" key="1">
    <source>
        <dbReference type="EMBL" id="RIY35008.1"/>
    </source>
</evidence>
<keyword evidence="2" id="KW-1185">Reference proteome</keyword>
<organism evidence="1 2">
    <name type="scientific">Psittacicella gerlachiana</name>
    <dbReference type="NCBI Taxonomy" id="2028574"/>
    <lineage>
        <taxon>Bacteria</taxon>
        <taxon>Pseudomonadati</taxon>
        <taxon>Pseudomonadota</taxon>
        <taxon>Gammaproteobacteria</taxon>
        <taxon>Pasteurellales</taxon>
        <taxon>Psittacicellaceae</taxon>
        <taxon>Psittacicella</taxon>
    </lineage>
</organism>
<comment type="caution">
    <text evidence="1">The sequence shown here is derived from an EMBL/GenBank/DDBJ whole genome shotgun (WGS) entry which is preliminary data.</text>
</comment>
<dbReference type="RefSeq" id="WP_119534747.1">
    <property type="nucleotide sequence ID" value="NZ_NRJF01000113.1"/>
</dbReference>